<protein>
    <submittedName>
        <fullName evidence="9">PTS system, ascorbate-specific IIA component</fullName>
    </submittedName>
</protein>
<dbReference type="GO" id="GO:0016020">
    <property type="term" value="C:membrane"/>
    <property type="evidence" value="ECO:0007669"/>
    <property type="project" value="InterPro"/>
</dbReference>
<dbReference type="CDD" id="cd00006">
    <property type="entry name" value="PTS_IIA_man"/>
    <property type="match status" value="1"/>
</dbReference>
<dbReference type="Pfam" id="PF03610">
    <property type="entry name" value="EIIA-man"/>
    <property type="match status" value="1"/>
</dbReference>
<dbReference type="AlphaFoldDB" id="A0A1H3IGK9"/>
<reference evidence="9 10" key="1">
    <citation type="submission" date="2016-10" db="EMBL/GenBank/DDBJ databases">
        <authorList>
            <person name="de Groot N.N."/>
        </authorList>
    </citation>
    <scope>NUCLEOTIDE SEQUENCE [LARGE SCALE GENOMIC DNA]</scope>
    <source>
        <strain evidence="9 10">Nm1</strain>
    </source>
</reference>
<evidence type="ECO:0000256" key="4">
    <source>
        <dbReference type="ARBA" id="ARBA00022597"/>
    </source>
</evidence>
<evidence type="ECO:0000256" key="1">
    <source>
        <dbReference type="ARBA" id="ARBA00004496"/>
    </source>
</evidence>
<dbReference type="Gene3D" id="3.40.50.510">
    <property type="entry name" value="Phosphotransferase system, mannose-type IIA component"/>
    <property type="match status" value="1"/>
</dbReference>
<dbReference type="Proteomes" id="UP000198640">
    <property type="component" value="Unassembled WGS sequence"/>
</dbReference>
<sequence>MNHNIVGILIISHEPLGASFLDCIEHILGEQPRMLINHPILPTVDPDAEILKLQTALKQLDQGNGVLILTDLFGATPANIARRLIQHGQVECLAGLNLPMLLRALHYRHKPLPELVDKVLTGGRDSIIHISRT</sequence>
<evidence type="ECO:0000259" key="8">
    <source>
        <dbReference type="PROSITE" id="PS51096"/>
    </source>
</evidence>
<dbReference type="InterPro" id="IPR036662">
    <property type="entry name" value="PTS_EIIA_man-typ_sf"/>
</dbReference>
<evidence type="ECO:0000256" key="6">
    <source>
        <dbReference type="ARBA" id="ARBA00022683"/>
    </source>
</evidence>
<keyword evidence="10" id="KW-1185">Reference proteome</keyword>
<evidence type="ECO:0000256" key="5">
    <source>
        <dbReference type="ARBA" id="ARBA00022679"/>
    </source>
</evidence>
<keyword evidence="2" id="KW-0813">Transport</keyword>
<dbReference type="InterPro" id="IPR033887">
    <property type="entry name" value="PTS_IIA_man"/>
</dbReference>
<proteinExistence type="predicted"/>
<evidence type="ECO:0000313" key="9">
    <source>
        <dbReference type="EMBL" id="SDY26389.1"/>
    </source>
</evidence>
<evidence type="ECO:0000256" key="3">
    <source>
        <dbReference type="ARBA" id="ARBA00022490"/>
    </source>
</evidence>
<comment type="subcellular location">
    <subcellularLocation>
        <location evidence="1">Cytoplasm</location>
    </subcellularLocation>
</comment>
<keyword evidence="7" id="KW-0418">Kinase</keyword>
<evidence type="ECO:0000256" key="7">
    <source>
        <dbReference type="ARBA" id="ARBA00022777"/>
    </source>
</evidence>
<keyword evidence="4" id="KW-0762">Sugar transport</keyword>
<keyword evidence="6" id="KW-0598">Phosphotransferase system</keyword>
<evidence type="ECO:0000313" key="10">
    <source>
        <dbReference type="Proteomes" id="UP000198640"/>
    </source>
</evidence>
<dbReference type="RefSeq" id="WP_245725129.1">
    <property type="nucleotide sequence ID" value="NZ_FNOY01000026.1"/>
</dbReference>
<dbReference type="GO" id="GO:0009401">
    <property type="term" value="P:phosphoenolpyruvate-dependent sugar phosphotransferase system"/>
    <property type="evidence" value="ECO:0007669"/>
    <property type="project" value="UniProtKB-KW"/>
</dbReference>
<dbReference type="SUPFAM" id="SSF53062">
    <property type="entry name" value="PTS system fructose IIA component-like"/>
    <property type="match status" value="1"/>
</dbReference>
<accession>A0A1H3IGK9</accession>
<evidence type="ECO:0000256" key="2">
    <source>
        <dbReference type="ARBA" id="ARBA00022448"/>
    </source>
</evidence>
<dbReference type="InterPro" id="IPR004701">
    <property type="entry name" value="PTS_EIIA_man-typ"/>
</dbReference>
<dbReference type="GO" id="GO:0016301">
    <property type="term" value="F:kinase activity"/>
    <property type="evidence" value="ECO:0007669"/>
    <property type="project" value="UniProtKB-KW"/>
</dbReference>
<feature type="domain" description="PTS EIIA type-4" evidence="8">
    <location>
        <begin position="5"/>
        <end position="127"/>
    </location>
</feature>
<dbReference type="EMBL" id="FNOY01000026">
    <property type="protein sequence ID" value="SDY26389.1"/>
    <property type="molecule type" value="Genomic_DNA"/>
</dbReference>
<dbReference type="InterPro" id="IPR051471">
    <property type="entry name" value="Bacterial_PTS_sugar_comp"/>
</dbReference>
<dbReference type="PANTHER" id="PTHR33799:SF1">
    <property type="entry name" value="PTS SYSTEM MANNOSE-SPECIFIC EIIAB COMPONENT-RELATED"/>
    <property type="match status" value="1"/>
</dbReference>
<dbReference type="PANTHER" id="PTHR33799">
    <property type="entry name" value="PTS PERMEASE-RELATED-RELATED"/>
    <property type="match status" value="1"/>
</dbReference>
<dbReference type="PROSITE" id="PS51096">
    <property type="entry name" value="PTS_EIIA_TYPE_4"/>
    <property type="match status" value="1"/>
</dbReference>
<organism evidence="9 10">
    <name type="scientific">Nitrosomonas halophila</name>
    <dbReference type="NCBI Taxonomy" id="44576"/>
    <lineage>
        <taxon>Bacteria</taxon>
        <taxon>Pseudomonadati</taxon>
        <taxon>Pseudomonadota</taxon>
        <taxon>Betaproteobacteria</taxon>
        <taxon>Nitrosomonadales</taxon>
        <taxon>Nitrosomonadaceae</taxon>
        <taxon>Nitrosomonas</taxon>
    </lineage>
</organism>
<keyword evidence="3" id="KW-0963">Cytoplasm</keyword>
<name>A0A1H3IGK9_9PROT</name>
<gene>
    <name evidence="9" type="ORF">SAMN05421881_102621</name>
</gene>
<dbReference type="STRING" id="44576.SAMN05421881_102621"/>
<keyword evidence="5" id="KW-0808">Transferase</keyword>
<dbReference type="GO" id="GO:0005737">
    <property type="term" value="C:cytoplasm"/>
    <property type="evidence" value="ECO:0007669"/>
    <property type="project" value="UniProtKB-SubCell"/>
</dbReference>